<protein>
    <recommendedName>
        <fullName evidence="3">Kinesin light chain</fullName>
    </recommendedName>
</protein>
<organism evidence="1 2">
    <name type="scientific">Polyplosphaeria fusca</name>
    <dbReference type="NCBI Taxonomy" id="682080"/>
    <lineage>
        <taxon>Eukaryota</taxon>
        <taxon>Fungi</taxon>
        <taxon>Dikarya</taxon>
        <taxon>Ascomycota</taxon>
        <taxon>Pezizomycotina</taxon>
        <taxon>Dothideomycetes</taxon>
        <taxon>Pleosporomycetidae</taxon>
        <taxon>Pleosporales</taxon>
        <taxon>Tetraplosphaeriaceae</taxon>
        <taxon>Polyplosphaeria</taxon>
    </lineage>
</organism>
<reference evidence="1" key="1">
    <citation type="journal article" date="2020" name="Stud. Mycol.">
        <title>101 Dothideomycetes genomes: a test case for predicting lifestyles and emergence of pathogens.</title>
        <authorList>
            <person name="Haridas S."/>
            <person name="Albert R."/>
            <person name="Binder M."/>
            <person name="Bloem J."/>
            <person name="Labutti K."/>
            <person name="Salamov A."/>
            <person name="Andreopoulos B."/>
            <person name="Baker S."/>
            <person name="Barry K."/>
            <person name="Bills G."/>
            <person name="Bluhm B."/>
            <person name="Cannon C."/>
            <person name="Castanera R."/>
            <person name="Culley D."/>
            <person name="Daum C."/>
            <person name="Ezra D."/>
            <person name="Gonzalez J."/>
            <person name="Henrissat B."/>
            <person name="Kuo A."/>
            <person name="Liang C."/>
            <person name="Lipzen A."/>
            <person name="Lutzoni F."/>
            <person name="Magnuson J."/>
            <person name="Mondo S."/>
            <person name="Nolan M."/>
            <person name="Ohm R."/>
            <person name="Pangilinan J."/>
            <person name="Park H.-J."/>
            <person name="Ramirez L."/>
            <person name="Alfaro M."/>
            <person name="Sun H."/>
            <person name="Tritt A."/>
            <person name="Yoshinaga Y."/>
            <person name="Zwiers L.-H."/>
            <person name="Turgeon B."/>
            <person name="Goodwin S."/>
            <person name="Spatafora J."/>
            <person name="Crous P."/>
            <person name="Grigoriev I."/>
        </authorList>
    </citation>
    <scope>NUCLEOTIDE SEQUENCE</scope>
    <source>
        <strain evidence="1">CBS 125425</strain>
    </source>
</reference>
<dbReference type="Gene3D" id="1.25.40.10">
    <property type="entry name" value="Tetratricopeptide repeat domain"/>
    <property type="match status" value="1"/>
</dbReference>
<dbReference type="OrthoDB" id="5986190at2759"/>
<dbReference type="InterPro" id="IPR011990">
    <property type="entry name" value="TPR-like_helical_dom_sf"/>
</dbReference>
<gene>
    <name evidence="1" type="ORF">EJ04DRAFT_448104</name>
</gene>
<evidence type="ECO:0000313" key="2">
    <source>
        <dbReference type="Proteomes" id="UP000799444"/>
    </source>
</evidence>
<dbReference type="AlphaFoldDB" id="A0A9P4QQ60"/>
<evidence type="ECO:0000313" key="1">
    <source>
        <dbReference type="EMBL" id="KAF2729049.1"/>
    </source>
</evidence>
<dbReference type="InterPro" id="IPR053137">
    <property type="entry name" value="NLR-like"/>
</dbReference>
<comment type="caution">
    <text evidence="1">The sequence shown here is derived from an EMBL/GenBank/DDBJ whole genome shotgun (WGS) entry which is preliminary data.</text>
</comment>
<dbReference type="PANTHER" id="PTHR46082:SF6">
    <property type="entry name" value="AAA+ ATPASE DOMAIN-CONTAINING PROTEIN-RELATED"/>
    <property type="match status" value="1"/>
</dbReference>
<evidence type="ECO:0008006" key="3">
    <source>
        <dbReference type="Google" id="ProtNLM"/>
    </source>
</evidence>
<sequence>MIDGRCTSRLQPPVRLLLLKHLSLRHDLDPPNPNKWVSESQGKYEEAKAMHRQDLEGSEKVLGAEHLDTLISIGNLALTLNRRRQWEEAEILEVRVLKTRKRVLGDIHLDTLMTIHNLTFTLESESRGKEAISLMERCYRLRKDFLGRYHPNTEFSLGTLEEWWIESIETGT</sequence>
<proteinExistence type="predicted"/>
<dbReference type="PANTHER" id="PTHR46082">
    <property type="entry name" value="ATP/GTP-BINDING PROTEIN-RELATED"/>
    <property type="match status" value="1"/>
</dbReference>
<dbReference type="Pfam" id="PF13374">
    <property type="entry name" value="TPR_10"/>
    <property type="match status" value="3"/>
</dbReference>
<keyword evidence="2" id="KW-1185">Reference proteome</keyword>
<dbReference type="EMBL" id="ML996258">
    <property type="protein sequence ID" value="KAF2729049.1"/>
    <property type="molecule type" value="Genomic_DNA"/>
</dbReference>
<name>A0A9P4QQ60_9PLEO</name>
<dbReference type="Proteomes" id="UP000799444">
    <property type="component" value="Unassembled WGS sequence"/>
</dbReference>
<dbReference type="SUPFAM" id="SSF48452">
    <property type="entry name" value="TPR-like"/>
    <property type="match status" value="1"/>
</dbReference>
<accession>A0A9P4QQ60</accession>